<name>A0A6M5YEL5_9BACT</name>
<dbReference type="KEGG" id="stae:HNV11_21440"/>
<sequence length="170" mass="18671">MKSSRLKPFCCWLACLFCLVATSSRSQQLPFKGANTILITTDLADKEAYLAVAEVLTEQGVAYTGDNDFLIIRAPENVFAGSNKGAVFEGKLYINSGLAMLTGWLRNSSYIVQTSSLAEPNGTPVEYRKGSTAPQNEGFLFMDNLARKLQPVLHGVMSYKLQNHPLSSKR</sequence>
<evidence type="ECO:0000313" key="2">
    <source>
        <dbReference type="EMBL" id="QJW91760.1"/>
    </source>
</evidence>
<proteinExistence type="predicted"/>
<evidence type="ECO:0000313" key="3">
    <source>
        <dbReference type="Proteomes" id="UP000502756"/>
    </source>
</evidence>
<feature type="chain" id="PRO_5026667931" evidence="1">
    <location>
        <begin position="27"/>
        <end position="170"/>
    </location>
</feature>
<organism evidence="2 3">
    <name type="scientific">Spirosoma taeanense</name>
    <dbReference type="NCBI Taxonomy" id="2735870"/>
    <lineage>
        <taxon>Bacteria</taxon>
        <taxon>Pseudomonadati</taxon>
        <taxon>Bacteroidota</taxon>
        <taxon>Cytophagia</taxon>
        <taxon>Cytophagales</taxon>
        <taxon>Cytophagaceae</taxon>
        <taxon>Spirosoma</taxon>
    </lineage>
</organism>
<feature type="signal peptide" evidence="1">
    <location>
        <begin position="1"/>
        <end position="26"/>
    </location>
</feature>
<keyword evidence="1" id="KW-0732">Signal</keyword>
<evidence type="ECO:0000256" key="1">
    <source>
        <dbReference type="SAM" id="SignalP"/>
    </source>
</evidence>
<protein>
    <submittedName>
        <fullName evidence="2">Uncharacterized protein</fullName>
    </submittedName>
</protein>
<reference evidence="2 3" key="1">
    <citation type="submission" date="2020-05" db="EMBL/GenBank/DDBJ databases">
        <title>Genome sequencing of Spirosoma sp. TS118.</title>
        <authorList>
            <person name="Lee J.-H."/>
            <person name="Jeong S."/>
            <person name="Zhao L."/>
            <person name="Jung J.-H."/>
            <person name="Kim M.-K."/>
            <person name="Lim S."/>
        </authorList>
    </citation>
    <scope>NUCLEOTIDE SEQUENCE [LARGE SCALE GENOMIC DNA]</scope>
    <source>
        <strain evidence="2 3">TS118</strain>
    </source>
</reference>
<gene>
    <name evidence="2" type="ORF">HNV11_21440</name>
</gene>
<dbReference type="AlphaFoldDB" id="A0A6M5YEL5"/>
<dbReference type="RefSeq" id="WP_171741614.1">
    <property type="nucleotide sequence ID" value="NZ_CP053435.1"/>
</dbReference>
<dbReference type="EMBL" id="CP053435">
    <property type="protein sequence ID" value="QJW91760.1"/>
    <property type="molecule type" value="Genomic_DNA"/>
</dbReference>
<keyword evidence="3" id="KW-1185">Reference proteome</keyword>
<dbReference type="Proteomes" id="UP000502756">
    <property type="component" value="Chromosome"/>
</dbReference>
<accession>A0A6M5YEL5</accession>